<evidence type="ECO:0000256" key="3">
    <source>
        <dbReference type="ARBA" id="ARBA00022475"/>
    </source>
</evidence>
<dbReference type="GO" id="GO:0005886">
    <property type="term" value="C:plasma membrane"/>
    <property type="evidence" value="ECO:0007669"/>
    <property type="project" value="UniProtKB-SubCell"/>
</dbReference>
<feature type="transmembrane region" description="Helical" evidence="8">
    <location>
        <begin position="252"/>
        <end position="272"/>
    </location>
</feature>
<feature type="transmembrane region" description="Helical" evidence="8">
    <location>
        <begin position="22"/>
        <end position="45"/>
    </location>
</feature>
<feature type="transmembrane region" description="Helical" evidence="8">
    <location>
        <begin position="85"/>
        <end position="110"/>
    </location>
</feature>
<keyword evidence="10" id="KW-1185">Reference proteome</keyword>
<organism evidence="9 10">
    <name type="scientific">Massilia violaceinigra</name>
    <dbReference type="NCBI Taxonomy" id="2045208"/>
    <lineage>
        <taxon>Bacteria</taxon>
        <taxon>Pseudomonadati</taxon>
        <taxon>Pseudomonadota</taxon>
        <taxon>Betaproteobacteria</taxon>
        <taxon>Burkholderiales</taxon>
        <taxon>Oxalobacteraceae</taxon>
        <taxon>Telluria group</taxon>
        <taxon>Massilia</taxon>
    </lineage>
</organism>
<feature type="transmembrane region" description="Helical" evidence="8">
    <location>
        <begin position="225"/>
        <end position="246"/>
    </location>
</feature>
<feature type="transmembrane region" description="Helical" evidence="8">
    <location>
        <begin position="51"/>
        <end position="73"/>
    </location>
</feature>
<evidence type="ECO:0000313" key="9">
    <source>
        <dbReference type="EMBL" id="ATQ76868.1"/>
    </source>
</evidence>
<dbReference type="Pfam" id="PF02535">
    <property type="entry name" value="Zip"/>
    <property type="match status" value="1"/>
</dbReference>
<dbReference type="RefSeq" id="WP_099878499.1">
    <property type="nucleotide sequence ID" value="NZ_CP024608.1"/>
</dbReference>
<dbReference type="OrthoDB" id="9787346at2"/>
<dbReference type="PANTHER" id="PTHR11040:SF211">
    <property type="entry name" value="ZINC TRANSPORTER ZIP11"/>
    <property type="match status" value="1"/>
</dbReference>
<reference evidence="9" key="1">
    <citation type="submission" date="2017-10" db="EMBL/GenBank/DDBJ databases">
        <title>Massilia psychrophilum sp. nov., a novel purple-pigmented bacterium isolated from Tianshan glacier, Xinjiang Municipality, China.</title>
        <authorList>
            <person name="Wang H."/>
        </authorList>
    </citation>
    <scope>NUCLEOTIDE SEQUENCE [LARGE SCALE GENOMIC DNA]</scope>
    <source>
        <strain evidence="9">B2</strain>
    </source>
</reference>
<dbReference type="KEGG" id="mass:CR152_21835"/>
<name>A0A2D2DPH6_9BURK</name>
<keyword evidence="6 8" id="KW-1133">Transmembrane helix</keyword>
<protein>
    <submittedName>
        <fullName evidence="9">ZIP family metal transporter</fullName>
    </submittedName>
</protein>
<dbReference type="InterPro" id="IPR003689">
    <property type="entry name" value="ZIP"/>
</dbReference>
<keyword evidence="5" id="KW-0862">Zinc</keyword>
<dbReference type="EMBL" id="CP024608">
    <property type="protein sequence ID" value="ATQ76868.1"/>
    <property type="molecule type" value="Genomic_DNA"/>
</dbReference>
<dbReference type="PANTHER" id="PTHR11040">
    <property type="entry name" value="ZINC/IRON TRANSPORTER"/>
    <property type="match status" value="1"/>
</dbReference>
<gene>
    <name evidence="9" type="ORF">CR152_21835</name>
</gene>
<keyword evidence="4 8" id="KW-0812">Transmembrane</keyword>
<feature type="transmembrane region" description="Helical" evidence="8">
    <location>
        <begin position="284"/>
        <end position="303"/>
    </location>
</feature>
<evidence type="ECO:0000256" key="8">
    <source>
        <dbReference type="SAM" id="Phobius"/>
    </source>
</evidence>
<feature type="transmembrane region" description="Helical" evidence="8">
    <location>
        <begin position="116"/>
        <end position="138"/>
    </location>
</feature>
<sequence length="304" mass="30334">MDVSAGRTQFGARLGRVLGRRWAIGAFLVLGASAVAVAALLHLAWEPGAALRGAVIGGGAAALATAIGALPVLCAREFGKRTYDAMLGFGSGVMLAATAFSLIVPALAAARANGGSAMSSSIVVGAGIALGAVLILMLEKVVGHNSQTLLDERRVSASVKHAWMFVAAVALHNIPEGLAIGVAFAGPDAGDARTLATAISIQDVPEGLVVALALRTAGYTRMTSVLFAAASGLVEPLAAAFGAAMFSVATGMLPGGLALAAGAMLFVIVNNVIPESHSHGNGKVSSIALVAGFILMTILDTALT</sequence>
<evidence type="ECO:0000256" key="7">
    <source>
        <dbReference type="ARBA" id="ARBA00023136"/>
    </source>
</evidence>
<evidence type="ECO:0000256" key="6">
    <source>
        <dbReference type="ARBA" id="ARBA00022989"/>
    </source>
</evidence>
<dbReference type="AlphaFoldDB" id="A0A2D2DPH6"/>
<evidence type="ECO:0000256" key="5">
    <source>
        <dbReference type="ARBA" id="ARBA00022833"/>
    </source>
</evidence>
<keyword evidence="3" id="KW-1003">Cell membrane</keyword>
<dbReference type="GO" id="GO:0005385">
    <property type="term" value="F:zinc ion transmembrane transporter activity"/>
    <property type="evidence" value="ECO:0007669"/>
    <property type="project" value="TreeGrafter"/>
</dbReference>
<evidence type="ECO:0000256" key="2">
    <source>
        <dbReference type="ARBA" id="ARBA00006939"/>
    </source>
</evidence>
<accession>A0A2D2DPH6</accession>
<keyword evidence="7 8" id="KW-0472">Membrane</keyword>
<evidence type="ECO:0000313" key="10">
    <source>
        <dbReference type="Proteomes" id="UP000229897"/>
    </source>
</evidence>
<comment type="subcellular location">
    <subcellularLocation>
        <location evidence="1">Cell membrane</location>
        <topology evidence="1">Multi-pass membrane protein</topology>
    </subcellularLocation>
</comment>
<evidence type="ECO:0000256" key="1">
    <source>
        <dbReference type="ARBA" id="ARBA00004651"/>
    </source>
</evidence>
<dbReference type="Proteomes" id="UP000229897">
    <property type="component" value="Chromosome"/>
</dbReference>
<proteinExistence type="inferred from homology"/>
<comment type="similarity">
    <text evidence="2">Belongs to the ZIP transporter (TC 2.A.5) family.</text>
</comment>
<evidence type="ECO:0000256" key="4">
    <source>
        <dbReference type="ARBA" id="ARBA00022692"/>
    </source>
</evidence>